<accession>A0ABT7WRC2</accession>
<gene>
    <name evidence="2" type="ORF">QTA56_13430</name>
</gene>
<dbReference type="Proteomes" id="UP001168524">
    <property type="component" value="Unassembled WGS sequence"/>
</dbReference>
<dbReference type="InterPro" id="IPR046817">
    <property type="entry name" value="MmeI_N"/>
</dbReference>
<sequence>MFGISRRQVGIFEAKLTKLNGHRGFIDVFWAGKLVCEQKSRGQDLDKAFHQAIEYLEATVKVSPQDLPRYVIVCDFEFLRLYDLEYMGFNNCSTTLYHD</sequence>
<proteinExistence type="predicted"/>
<organism evidence="2 3">
    <name type="scientific">Acinetobacter thutiue</name>
    <dbReference type="NCBI Taxonomy" id="2998078"/>
    <lineage>
        <taxon>Bacteria</taxon>
        <taxon>Pseudomonadati</taxon>
        <taxon>Pseudomonadota</taxon>
        <taxon>Gammaproteobacteria</taxon>
        <taxon>Moraxellales</taxon>
        <taxon>Moraxellaceae</taxon>
        <taxon>Acinetobacter</taxon>
    </lineage>
</organism>
<reference evidence="2" key="1">
    <citation type="submission" date="2023-06" db="EMBL/GenBank/DDBJ databases">
        <title>Two novel species of Acinetobacter isolated from motorbike repairing workshop in Vietnam.</title>
        <authorList>
            <person name="Le N.T.T."/>
        </authorList>
    </citation>
    <scope>NUCLEOTIDE SEQUENCE</scope>
    <source>
        <strain evidence="2">VNH17</strain>
    </source>
</reference>
<dbReference type="Pfam" id="PF20464">
    <property type="entry name" value="MmeI_N"/>
    <property type="match status" value="1"/>
</dbReference>
<evidence type="ECO:0000313" key="2">
    <source>
        <dbReference type="EMBL" id="MDN0015227.1"/>
    </source>
</evidence>
<protein>
    <recommendedName>
        <fullName evidence="1">MmeI-like N-terminal domain-containing protein</fullName>
    </recommendedName>
</protein>
<evidence type="ECO:0000313" key="3">
    <source>
        <dbReference type="Proteomes" id="UP001168524"/>
    </source>
</evidence>
<dbReference type="EMBL" id="JAUDZE010000007">
    <property type="protein sequence ID" value="MDN0015227.1"/>
    <property type="molecule type" value="Genomic_DNA"/>
</dbReference>
<feature type="domain" description="MmeI-like N-terminal" evidence="1">
    <location>
        <begin position="2"/>
        <end position="85"/>
    </location>
</feature>
<keyword evidence="3" id="KW-1185">Reference proteome</keyword>
<name>A0ABT7WRC2_9GAMM</name>
<evidence type="ECO:0000259" key="1">
    <source>
        <dbReference type="Pfam" id="PF20464"/>
    </source>
</evidence>
<comment type="caution">
    <text evidence="2">The sequence shown here is derived from an EMBL/GenBank/DDBJ whole genome shotgun (WGS) entry which is preliminary data.</text>
</comment>